<feature type="compositionally biased region" description="Polar residues" evidence="8">
    <location>
        <begin position="408"/>
        <end position="419"/>
    </location>
</feature>
<dbReference type="GO" id="GO:0004411">
    <property type="term" value="F:homogentisate 1,2-dioxygenase activity"/>
    <property type="evidence" value="ECO:0007669"/>
    <property type="project" value="InterPro"/>
</dbReference>
<dbReference type="EMBL" id="PSZC01000013">
    <property type="protein sequence ID" value="PPJ36668.1"/>
    <property type="molecule type" value="Genomic_DNA"/>
</dbReference>
<dbReference type="InterPro" id="IPR005708">
    <property type="entry name" value="Homogentis_dOase"/>
</dbReference>
<keyword evidence="4 11" id="KW-0223">Dioxygenase</keyword>
<dbReference type="InterPro" id="IPR046452">
    <property type="entry name" value="HgmA_N"/>
</dbReference>
<feature type="binding site" evidence="7">
    <location>
        <position position="308"/>
    </location>
    <ligand>
        <name>Fe cation</name>
        <dbReference type="ChEBI" id="CHEBI:24875"/>
    </ligand>
</feature>
<accession>A0A2S6AN70</accession>
<evidence type="ECO:0000256" key="6">
    <source>
        <dbReference type="ARBA" id="ARBA00023004"/>
    </source>
</evidence>
<keyword evidence="5" id="KW-0560">Oxidoreductase</keyword>
<keyword evidence="3 7" id="KW-0479">Metal-binding</keyword>
<protein>
    <submittedName>
        <fullName evidence="11">Homogentisate 1,2-dioxygenase</fullName>
    </submittedName>
</protein>
<evidence type="ECO:0000259" key="9">
    <source>
        <dbReference type="Pfam" id="PF04209"/>
    </source>
</evidence>
<sequence>MTYYRKVGDVPAKRHTLHHGVDGDPLFEEFIGEEGFSGTGSLLYHRFVPSAIVDAYSWDVGDTSLTANTPLRPRHFRPDPDDAHTVGKDLVRGRHLLLGNNDVLISRVVADVPSPLYCNGIGDELVFVAEGSARLESVFGALDIRQGDNVVVPRATIHRWIPTEGRLHAIVVEGSGHVQPARRYRSDLGQFLEGAPMTERDLRVPDGPLLVSDELQREFTEVYVKHRDRDGVAGTVMVRDHHPFDVVGWDGALYPYAFNYRDFSPVVGQVLQPPPSYQVFQGNGFVVCNFVPRPTEFHPQAIKVPYYHSNVDSDEVMFYFAGETTARTGSGIVAGSVSLHPAGYPHGPVRHAYLDSVGKSEVTEVAFMVDTFQPLALGKAAVDNDDESYPWTWATTPARESARRDQRSTAGTVSGSRRD</sequence>
<dbReference type="PANTHER" id="PTHR11056">
    <property type="entry name" value="HOMOGENTISATE 1,2-DIOXYGENASE"/>
    <property type="match status" value="1"/>
</dbReference>
<evidence type="ECO:0000313" key="11">
    <source>
        <dbReference type="EMBL" id="PPJ36668.1"/>
    </source>
</evidence>
<gene>
    <name evidence="11" type="ORF">C5E45_19880</name>
</gene>
<comment type="caution">
    <text evidence="11">The sequence shown here is derived from an EMBL/GenBank/DDBJ whole genome shotgun (WGS) entry which is preliminary data.</text>
</comment>
<dbReference type="SUPFAM" id="SSF51182">
    <property type="entry name" value="RmlC-like cupins"/>
    <property type="match status" value="1"/>
</dbReference>
<dbReference type="InterPro" id="IPR046451">
    <property type="entry name" value="HgmA_C"/>
</dbReference>
<dbReference type="RefSeq" id="WP_104377087.1">
    <property type="nucleotide sequence ID" value="NZ_PSZC01000013.1"/>
</dbReference>
<feature type="binding site" evidence="7">
    <location>
        <position position="346"/>
    </location>
    <ligand>
        <name>homogentisate</name>
        <dbReference type="ChEBI" id="CHEBI:16169"/>
    </ligand>
</feature>
<evidence type="ECO:0000256" key="1">
    <source>
        <dbReference type="ARBA" id="ARBA00001962"/>
    </source>
</evidence>
<feature type="domain" description="Homogentisate 1,2-dioxygenase C-terminal" evidence="9">
    <location>
        <begin position="269"/>
        <end position="394"/>
    </location>
</feature>
<evidence type="ECO:0000313" key="12">
    <source>
        <dbReference type="Proteomes" id="UP000239874"/>
    </source>
</evidence>
<evidence type="ECO:0000256" key="7">
    <source>
        <dbReference type="PIRSR" id="PIRSR605708-2"/>
    </source>
</evidence>
<evidence type="ECO:0000256" key="2">
    <source>
        <dbReference type="ARBA" id="ARBA00007757"/>
    </source>
</evidence>
<feature type="region of interest" description="Disordered" evidence="8">
    <location>
        <begin position="388"/>
        <end position="419"/>
    </location>
</feature>
<dbReference type="Proteomes" id="UP000239874">
    <property type="component" value="Unassembled WGS sequence"/>
</dbReference>
<dbReference type="OrthoDB" id="9811253at2"/>
<organism evidence="11 12">
    <name type="scientific">Nocardia nova</name>
    <dbReference type="NCBI Taxonomy" id="37330"/>
    <lineage>
        <taxon>Bacteria</taxon>
        <taxon>Bacillati</taxon>
        <taxon>Actinomycetota</taxon>
        <taxon>Actinomycetes</taxon>
        <taxon>Mycobacteriales</taxon>
        <taxon>Nocardiaceae</taxon>
        <taxon>Nocardia</taxon>
    </lineage>
</organism>
<dbReference type="GO" id="GO:0005737">
    <property type="term" value="C:cytoplasm"/>
    <property type="evidence" value="ECO:0007669"/>
    <property type="project" value="TreeGrafter"/>
</dbReference>
<keyword evidence="6 7" id="KW-0408">Iron</keyword>
<evidence type="ECO:0000256" key="5">
    <source>
        <dbReference type="ARBA" id="ARBA00023002"/>
    </source>
</evidence>
<dbReference type="InterPro" id="IPR011051">
    <property type="entry name" value="RmlC_Cupin_sf"/>
</dbReference>
<evidence type="ECO:0000256" key="3">
    <source>
        <dbReference type="ARBA" id="ARBA00022723"/>
    </source>
</evidence>
<dbReference type="Pfam" id="PF20510">
    <property type="entry name" value="HgmA_N"/>
    <property type="match status" value="1"/>
</dbReference>
<comment type="cofactor">
    <cofactor evidence="1 7">
        <name>Fe cation</name>
        <dbReference type="ChEBI" id="CHEBI:24875"/>
    </cofactor>
</comment>
<dbReference type="AlphaFoldDB" id="A0A2S6AN70"/>
<feature type="binding site" evidence="7">
    <location>
        <position position="315"/>
    </location>
    <ligand>
        <name>Fe cation</name>
        <dbReference type="ChEBI" id="CHEBI:24875"/>
    </ligand>
</feature>
<dbReference type="GO" id="GO:0006570">
    <property type="term" value="P:tyrosine metabolic process"/>
    <property type="evidence" value="ECO:0007669"/>
    <property type="project" value="InterPro"/>
</dbReference>
<comment type="similarity">
    <text evidence="2">Belongs to the homogentisate dioxygenase family.</text>
</comment>
<dbReference type="Gene3D" id="2.60.120.10">
    <property type="entry name" value="Jelly Rolls"/>
    <property type="match status" value="2"/>
</dbReference>
<dbReference type="PANTHER" id="PTHR11056:SF0">
    <property type="entry name" value="HOMOGENTISATE 1,2-DIOXYGENASE"/>
    <property type="match status" value="1"/>
</dbReference>
<dbReference type="InterPro" id="IPR014710">
    <property type="entry name" value="RmlC-like_jellyroll"/>
</dbReference>
<evidence type="ECO:0000259" key="10">
    <source>
        <dbReference type="Pfam" id="PF20510"/>
    </source>
</evidence>
<dbReference type="GO" id="GO:0046872">
    <property type="term" value="F:metal ion binding"/>
    <property type="evidence" value="ECO:0007669"/>
    <property type="project" value="UniProtKB-KW"/>
</dbReference>
<name>A0A2S6AN70_9NOCA</name>
<dbReference type="GO" id="GO:0006559">
    <property type="term" value="P:L-phenylalanine catabolic process"/>
    <property type="evidence" value="ECO:0007669"/>
    <property type="project" value="InterPro"/>
</dbReference>
<feature type="domain" description="Homogentisate 1,2-dioxygenase N-terminal" evidence="10">
    <location>
        <begin position="72"/>
        <end position="259"/>
    </location>
</feature>
<evidence type="ECO:0000256" key="4">
    <source>
        <dbReference type="ARBA" id="ARBA00022964"/>
    </source>
</evidence>
<proteinExistence type="inferred from homology"/>
<dbReference type="Pfam" id="PF04209">
    <property type="entry name" value="HgmA_C"/>
    <property type="match status" value="1"/>
</dbReference>
<evidence type="ECO:0000256" key="8">
    <source>
        <dbReference type="SAM" id="MobiDB-lite"/>
    </source>
</evidence>
<reference evidence="11 12" key="1">
    <citation type="submission" date="2018-02" db="EMBL/GenBank/DDBJ databases">
        <title>8 Nocardia nova and 1 Nocardia cyriacigeorgica strain used for evolution to TMP-SMX.</title>
        <authorList>
            <person name="Mehta H."/>
            <person name="Weng J."/>
            <person name="Shamoo Y."/>
        </authorList>
    </citation>
    <scope>NUCLEOTIDE SEQUENCE [LARGE SCALE GENOMIC DNA]</scope>
    <source>
        <strain evidence="11 12">MDA3139</strain>
    </source>
</reference>